<dbReference type="SUPFAM" id="SSF102114">
    <property type="entry name" value="Radical SAM enzymes"/>
    <property type="match status" value="1"/>
</dbReference>
<keyword evidence="2" id="KW-0349">Heme</keyword>
<evidence type="ECO:0000313" key="4">
    <source>
        <dbReference type="EMBL" id="SHJ36074.1"/>
    </source>
</evidence>
<keyword evidence="2" id="KW-0479">Metal-binding</keyword>
<dbReference type="GO" id="GO:0006779">
    <property type="term" value="P:porphyrin-containing compound biosynthetic process"/>
    <property type="evidence" value="ECO:0007669"/>
    <property type="project" value="InterPro"/>
</dbReference>
<comment type="similarity">
    <text evidence="1">Belongs to the anaerobic coproporphyrinogen-III oxidase family. HemW subfamily.</text>
</comment>
<feature type="domain" description="Radical SAM core" evidence="3">
    <location>
        <begin position="1"/>
        <end position="208"/>
    </location>
</feature>
<keyword evidence="2" id="KW-0963">Cytoplasm</keyword>
<organism evidence="4 5">
    <name type="scientific">Arenibacter nanhaiticus</name>
    <dbReference type="NCBI Taxonomy" id="558155"/>
    <lineage>
        <taxon>Bacteria</taxon>
        <taxon>Pseudomonadati</taxon>
        <taxon>Bacteroidota</taxon>
        <taxon>Flavobacteriia</taxon>
        <taxon>Flavobacteriales</taxon>
        <taxon>Flavobacteriaceae</taxon>
        <taxon>Arenibacter</taxon>
    </lineage>
</organism>
<dbReference type="AlphaFoldDB" id="A0A1M6INM2"/>
<proteinExistence type="inferred from homology"/>
<gene>
    <name evidence="4" type="ORF">SAMN04487911_11862</name>
</gene>
<evidence type="ECO:0000256" key="1">
    <source>
        <dbReference type="ARBA" id="ARBA00006100"/>
    </source>
</evidence>
<dbReference type="InterPro" id="IPR006638">
    <property type="entry name" value="Elp3/MiaA/NifB-like_rSAM"/>
</dbReference>
<dbReference type="GO" id="GO:0005737">
    <property type="term" value="C:cytoplasm"/>
    <property type="evidence" value="ECO:0007669"/>
    <property type="project" value="UniProtKB-SubCell"/>
</dbReference>
<keyword evidence="5" id="KW-1185">Reference proteome</keyword>
<protein>
    <recommendedName>
        <fullName evidence="2">Heme chaperone HemW</fullName>
    </recommendedName>
</protein>
<dbReference type="PANTHER" id="PTHR13932">
    <property type="entry name" value="COPROPORPHYRINIGEN III OXIDASE"/>
    <property type="match status" value="1"/>
</dbReference>
<dbReference type="SMART" id="SM00729">
    <property type="entry name" value="Elp3"/>
    <property type="match status" value="1"/>
</dbReference>
<keyword evidence="2" id="KW-0143">Chaperone</keyword>
<reference evidence="4 5" key="1">
    <citation type="submission" date="2016-11" db="EMBL/GenBank/DDBJ databases">
        <authorList>
            <person name="Jaros S."/>
            <person name="Januszkiewicz K."/>
            <person name="Wedrychowicz H."/>
        </authorList>
    </citation>
    <scope>NUCLEOTIDE SEQUENCE [LARGE SCALE GENOMIC DNA]</scope>
    <source>
        <strain evidence="4 5">CGMCC 1.8863</strain>
    </source>
</reference>
<comment type="subcellular location">
    <subcellularLocation>
        <location evidence="2">Cytoplasm</location>
    </subcellularLocation>
</comment>
<dbReference type="NCBIfam" id="TIGR00539">
    <property type="entry name" value="hemN_rel"/>
    <property type="match status" value="1"/>
</dbReference>
<dbReference type="GO" id="GO:0004109">
    <property type="term" value="F:coproporphyrinogen oxidase activity"/>
    <property type="evidence" value="ECO:0007669"/>
    <property type="project" value="InterPro"/>
</dbReference>
<evidence type="ECO:0000259" key="3">
    <source>
        <dbReference type="PROSITE" id="PS51918"/>
    </source>
</evidence>
<comment type="function">
    <text evidence="2">Probably acts as a heme chaperone, transferring heme to an unknown acceptor. Binds one molecule of heme per monomer, possibly covalently. Binds 1 [4Fe-4S] cluster. The cluster is coordinated with 3 cysteines and an exchangeable S-adenosyl-L-methionine.</text>
</comment>
<dbReference type="PANTHER" id="PTHR13932:SF5">
    <property type="entry name" value="RADICAL S-ADENOSYL METHIONINE DOMAIN-CONTAINING PROTEIN 1, MITOCHONDRIAL"/>
    <property type="match status" value="1"/>
</dbReference>
<evidence type="ECO:0000256" key="2">
    <source>
        <dbReference type="RuleBase" id="RU364116"/>
    </source>
</evidence>
<dbReference type="InterPro" id="IPR010723">
    <property type="entry name" value="HemN_C"/>
</dbReference>
<dbReference type="STRING" id="558155.SAMN04487911_11862"/>
<sequence length="350" mass="39557">MGKKEAMVLALQKELELRKESFAEETVQTIYFGGGTPSVLETEEINALIATVYAHYRVAANPEITLEANPDDLSKAKIEQLAATPINRLSIGIQSFFEDDLKLMNRAHNAEEAEACITMARTYFDNISIDLIYGVPGMTKERWISNIEKALAFQIPHISSYALTVEPKTALKKFIDKGLIAPVDDALAQEHHHILCERLQTAGFINYEFSNFGKPEFFSQNNTAYWLGKKYLGIGPSAHSYDGVQRGWNINNNPQYIKAINQGQLPMEIEELSKTDRYNEYIMTGLRTIWGVSLERIKEEFGAEFYDYLLQEADNKILKGLLFIEQGHLLVSKKGKFLSDGIAADLFRVN</sequence>
<keyword evidence="2" id="KW-0408">Iron</keyword>
<dbReference type="InterPro" id="IPR004559">
    <property type="entry name" value="HemW-like"/>
</dbReference>
<keyword evidence="2" id="KW-0004">4Fe-4S</keyword>
<dbReference type="GO" id="GO:0046872">
    <property type="term" value="F:metal ion binding"/>
    <property type="evidence" value="ECO:0007669"/>
    <property type="project" value="UniProtKB-UniRule"/>
</dbReference>
<evidence type="ECO:0000313" key="5">
    <source>
        <dbReference type="Proteomes" id="UP000184231"/>
    </source>
</evidence>
<dbReference type="PROSITE" id="PS51918">
    <property type="entry name" value="RADICAL_SAM"/>
    <property type="match status" value="1"/>
</dbReference>
<dbReference type="Gene3D" id="3.30.750.200">
    <property type="match status" value="1"/>
</dbReference>
<keyword evidence="2" id="KW-0949">S-adenosyl-L-methionine</keyword>
<dbReference type="InterPro" id="IPR058240">
    <property type="entry name" value="rSAM_sf"/>
</dbReference>
<dbReference type="Proteomes" id="UP000184231">
    <property type="component" value="Unassembled WGS sequence"/>
</dbReference>
<accession>A0A1M6INM2</accession>
<dbReference type="EMBL" id="FQYX01000018">
    <property type="protein sequence ID" value="SHJ36074.1"/>
    <property type="molecule type" value="Genomic_DNA"/>
</dbReference>
<dbReference type="Pfam" id="PF06969">
    <property type="entry name" value="HemN_C"/>
    <property type="match status" value="1"/>
</dbReference>
<dbReference type="Pfam" id="PF04055">
    <property type="entry name" value="Radical_SAM"/>
    <property type="match status" value="1"/>
</dbReference>
<keyword evidence="2" id="KW-0411">Iron-sulfur</keyword>
<dbReference type="InterPro" id="IPR034505">
    <property type="entry name" value="Coproporphyrinogen-III_oxidase"/>
</dbReference>
<dbReference type="GO" id="GO:0051539">
    <property type="term" value="F:4 iron, 4 sulfur cluster binding"/>
    <property type="evidence" value="ECO:0007669"/>
    <property type="project" value="UniProtKB-UniRule"/>
</dbReference>
<name>A0A1M6INM2_9FLAO</name>
<dbReference type="InterPro" id="IPR007197">
    <property type="entry name" value="rSAM"/>
</dbReference>